<dbReference type="EMBL" id="AP014808">
    <property type="protein sequence ID" value="BAQ57796.1"/>
    <property type="molecule type" value="Genomic_DNA"/>
</dbReference>
<evidence type="ECO:0000313" key="2">
    <source>
        <dbReference type="Proteomes" id="UP000035709"/>
    </source>
</evidence>
<keyword evidence="2" id="KW-1185">Reference proteome</keyword>
<protein>
    <submittedName>
        <fullName evidence="1">Uncharacterized protein</fullName>
    </submittedName>
</protein>
<organism evidence="1 2">
    <name type="scientific">Lactobacillus acetotolerans</name>
    <dbReference type="NCBI Taxonomy" id="1600"/>
    <lineage>
        <taxon>Bacteria</taxon>
        <taxon>Bacillati</taxon>
        <taxon>Bacillota</taxon>
        <taxon>Bacilli</taxon>
        <taxon>Lactobacillales</taxon>
        <taxon>Lactobacillaceae</taxon>
        <taxon>Lactobacillus</taxon>
    </lineage>
</organism>
<dbReference type="KEGG" id="lae:LBAT_1407"/>
<dbReference type="PATRIC" id="fig|1600.4.peg.1437"/>
<dbReference type="STRING" id="1600.LBAT_1407"/>
<name>A0A0D6A4V7_9LACO</name>
<evidence type="ECO:0000313" key="1">
    <source>
        <dbReference type="EMBL" id="BAQ57796.1"/>
    </source>
</evidence>
<dbReference type="Proteomes" id="UP000035709">
    <property type="component" value="Chromosome"/>
</dbReference>
<proteinExistence type="predicted"/>
<dbReference type="RefSeq" id="WP_156171254.1">
    <property type="nucleotide sequence ID" value="NZ_AP014808.1"/>
</dbReference>
<accession>A0A0D6A4V7</accession>
<dbReference type="AlphaFoldDB" id="A0A0D6A4V7"/>
<gene>
    <name evidence="1" type="ORF">LBAT_1407</name>
</gene>
<sequence length="47" mass="5310">MKEKDKNNLKLKFYNNPGIGIDFAILNLYTSFIVLSLAADAFTETVK</sequence>
<reference evidence="1 2" key="1">
    <citation type="submission" date="2015-03" db="EMBL/GenBank/DDBJ databases">
        <title>Complete genome sequence of Lactobacillus acetotolerans NBRC 13120.</title>
        <authorList>
            <person name="Toh H."/>
            <person name="Morita H."/>
            <person name="Fujita N."/>
        </authorList>
    </citation>
    <scope>NUCLEOTIDE SEQUENCE [LARGE SCALE GENOMIC DNA]</scope>
    <source>
        <strain evidence="1 2">NBRC 13120</strain>
    </source>
</reference>